<dbReference type="Proteomes" id="UP000030960">
    <property type="component" value="Unassembled WGS sequence"/>
</dbReference>
<dbReference type="GO" id="GO:0030313">
    <property type="term" value="C:cell envelope"/>
    <property type="evidence" value="ECO:0007669"/>
    <property type="project" value="UniProtKB-SubCell"/>
</dbReference>
<evidence type="ECO:0000256" key="2">
    <source>
        <dbReference type="ARBA" id="ARBA00022617"/>
    </source>
</evidence>
<keyword evidence="10" id="KW-0575">Peroxidase</keyword>
<dbReference type="InterPro" id="IPR004852">
    <property type="entry name" value="Di-haem_cyt_c_peroxidsae"/>
</dbReference>
<keyword evidence="8" id="KW-0732">Signal</keyword>
<dbReference type="RefSeq" id="WP_082024624.1">
    <property type="nucleotide sequence ID" value="NZ_JSUQ01000008.1"/>
</dbReference>
<evidence type="ECO:0000256" key="5">
    <source>
        <dbReference type="ARBA" id="ARBA00023004"/>
    </source>
</evidence>
<name>A0A0B3RYL9_9RHOB</name>
<dbReference type="GO" id="GO:0009055">
    <property type="term" value="F:electron transfer activity"/>
    <property type="evidence" value="ECO:0007669"/>
    <property type="project" value="InterPro"/>
</dbReference>
<gene>
    <name evidence="10" type="ORF">OA50_02219</name>
</gene>
<protein>
    <submittedName>
        <fullName evidence="10">Di-heme cytochrome c peroxidase</fullName>
    </submittedName>
</protein>
<evidence type="ECO:0000259" key="9">
    <source>
        <dbReference type="PROSITE" id="PS51007"/>
    </source>
</evidence>
<accession>A0A0B3RYL9</accession>
<feature type="signal peptide" evidence="8">
    <location>
        <begin position="1"/>
        <end position="31"/>
    </location>
</feature>
<dbReference type="PATRIC" id="fig|1515334.3.peg.2236"/>
<dbReference type="InterPro" id="IPR009056">
    <property type="entry name" value="Cyt_c-like_dom"/>
</dbReference>
<dbReference type="STRING" id="561184.SAMN05216376_1145"/>
<dbReference type="GO" id="GO:0004130">
    <property type="term" value="F:cytochrome-c peroxidase activity"/>
    <property type="evidence" value="ECO:0007669"/>
    <property type="project" value="TreeGrafter"/>
</dbReference>
<evidence type="ECO:0000256" key="8">
    <source>
        <dbReference type="SAM" id="SignalP"/>
    </source>
</evidence>
<evidence type="ECO:0000313" key="10">
    <source>
        <dbReference type="EMBL" id="KHQ53192.1"/>
    </source>
</evidence>
<dbReference type="Gene3D" id="1.10.760.10">
    <property type="entry name" value="Cytochrome c-like domain"/>
    <property type="match status" value="2"/>
</dbReference>
<feature type="chain" id="PRO_5002081440" evidence="8">
    <location>
        <begin position="32"/>
        <end position="446"/>
    </location>
</feature>
<evidence type="ECO:0000256" key="7">
    <source>
        <dbReference type="SAM" id="MobiDB-lite"/>
    </source>
</evidence>
<keyword evidence="4" id="KW-0560">Oxidoreductase</keyword>
<dbReference type="InterPro" id="IPR051395">
    <property type="entry name" value="Cytochrome_c_Peroxidase/MauG"/>
</dbReference>
<proteinExistence type="predicted"/>
<feature type="region of interest" description="Disordered" evidence="7">
    <location>
        <begin position="427"/>
        <end position="446"/>
    </location>
</feature>
<dbReference type="InterPro" id="IPR036909">
    <property type="entry name" value="Cyt_c-like_dom_sf"/>
</dbReference>
<evidence type="ECO:0000313" key="11">
    <source>
        <dbReference type="Proteomes" id="UP000030960"/>
    </source>
</evidence>
<sequence length="446" mass="49057">MILRFYRSFPGFWAPALLITLATLMPTPSRADAILAQDFLDFDAQEAQLGRLLFYDKILSGNQNISCATCHHHSLHGADGISLGIGEGGTGLGPDRTPGEGTHRIAERVPRNAPALWNLGHREVREMFHDGRVERIGAGYVAFKTPAKEYTPAGLNSLLAAQALFPISSPTEMAGHPDENPVSAAFAERIDLGWAMLADRVREVPEYQRLFKATYPDVHDPDDITIVEIVNAIAAFIGTEWQSHDSPYDKWLTEGTPLSPEAERGRQLFFGDAGCSGCHNGPRFTDQNFYAVGVPQFGPGRPFGQDTMPHDLGRMETTRNPEDAYKFRTPSLRNVALTAPYGHNGAYPTLRAMIRHMCDPLTARSEWTPGMARLPDVAWLNDRDFTLVGDMLETAQQVAYLDISPVDMVEADIDALEAFLNALTGETAEKRPMGRPDTVPSGLPVD</sequence>
<keyword evidence="2 6" id="KW-0349">Heme</keyword>
<keyword evidence="11" id="KW-1185">Reference proteome</keyword>
<comment type="subcellular location">
    <subcellularLocation>
        <location evidence="1">Cell envelope</location>
    </subcellularLocation>
</comment>
<organism evidence="10 11">
    <name type="scientific">Mameliella alba</name>
    <dbReference type="NCBI Taxonomy" id="561184"/>
    <lineage>
        <taxon>Bacteria</taxon>
        <taxon>Pseudomonadati</taxon>
        <taxon>Pseudomonadota</taxon>
        <taxon>Alphaproteobacteria</taxon>
        <taxon>Rhodobacterales</taxon>
        <taxon>Roseobacteraceae</taxon>
        <taxon>Mameliella</taxon>
    </lineage>
</organism>
<dbReference type="AlphaFoldDB" id="A0A0B3RYL9"/>
<evidence type="ECO:0000256" key="3">
    <source>
        <dbReference type="ARBA" id="ARBA00022723"/>
    </source>
</evidence>
<keyword evidence="5 6" id="KW-0408">Iron</keyword>
<feature type="domain" description="Cytochrome c" evidence="9">
    <location>
        <begin position="45"/>
        <end position="163"/>
    </location>
</feature>
<dbReference type="GO" id="GO:0046872">
    <property type="term" value="F:metal ion binding"/>
    <property type="evidence" value="ECO:0007669"/>
    <property type="project" value="UniProtKB-KW"/>
</dbReference>
<dbReference type="Pfam" id="PF03150">
    <property type="entry name" value="CCP_MauG"/>
    <property type="match status" value="1"/>
</dbReference>
<keyword evidence="3 6" id="KW-0479">Metal-binding</keyword>
<dbReference type="GO" id="GO:0020037">
    <property type="term" value="F:heme binding"/>
    <property type="evidence" value="ECO:0007669"/>
    <property type="project" value="InterPro"/>
</dbReference>
<comment type="caution">
    <text evidence="10">The sequence shown here is derived from an EMBL/GenBank/DDBJ whole genome shotgun (WGS) entry which is preliminary data.</text>
</comment>
<reference evidence="10 11" key="1">
    <citation type="submission" date="2014-10" db="EMBL/GenBank/DDBJ databases">
        <title>Genome sequence of Ponticoccus sp. strain UMTAT08 isolated from clonal culture of toxic dinoflagellate Alexandrium tamiyavanichii.</title>
        <authorList>
            <person name="Gan H.Y."/>
            <person name="Muhd D.-D."/>
            <person name="Mohd Noor M.E."/>
            <person name="Yeong Y.S."/>
            <person name="Usup G."/>
        </authorList>
    </citation>
    <scope>NUCLEOTIDE SEQUENCE [LARGE SCALE GENOMIC DNA]</scope>
    <source>
        <strain evidence="10 11">UMTAT08</strain>
    </source>
</reference>
<dbReference type="EMBL" id="JSUQ01000008">
    <property type="protein sequence ID" value="KHQ53192.1"/>
    <property type="molecule type" value="Genomic_DNA"/>
</dbReference>
<dbReference type="PANTHER" id="PTHR30600">
    <property type="entry name" value="CYTOCHROME C PEROXIDASE-RELATED"/>
    <property type="match status" value="1"/>
</dbReference>
<dbReference type="SUPFAM" id="SSF46626">
    <property type="entry name" value="Cytochrome c"/>
    <property type="match status" value="2"/>
</dbReference>
<evidence type="ECO:0000256" key="6">
    <source>
        <dbReference type="PROSITE-ProRule" id="PRU00433"/>
    </source>
</evidence>
<evidence type="ECO:0000256" key="4">
    <source>
        <dbReference type="ARBA" id="ARBA00023002"/>
    </source>
</evidence>
<evidence type="ECO:0000256" key="1">
    <source>
        <dbReference type="ARBA" id="ARBA00004196"/>
    </source>
</evidence>
<feature type="domain" description="Cytochrome c" evidence="9">
    <location>
        <begin position="260"/>
        <end position="424"/>
    </location>
</feature>
<dbReference type="PROSITE" id="PS51007">
    <property type="entry name" value="CYTC"/>
    <property type="match status" value="2"/>
</dbReference>